<dbReference type="InterPro" id="IPR000719">
    <property type="entry name" value="Prot_kinase_dom"/>
</dbReference>
<evidence type="ECO:0000256" key="5">
    <source>
        <dbReference type="ARBA" id="ARBA00022777"/>
    </source>
</evidence>
<evidence type="ECO:0000313" key="14">
    <source>
        <dbReference type="EMBL" id="KAH9362893.1"/>
    </source>
</evidence>
<comment type="catalytic activity">
    <reaction evidence="8 12">
        <text>L-seryl-[protein] + ATP = O-phospho-L-seryl-[protein] + ADP + H(+)</text>
        <dbReference type="Rhea" id="RHEA:17989"/>
        <dbReference type="Rhea" id="RHEA-COMP:9863"/>
        <dbReference type="Rhea" id="RHEA-COMP:11604"/>
        <dbReference type="ChEBI" id="CHEBI:15378"/>
        <dbReference type="ChEBI" id="CHEBI:29999"/>
        <dbReference type="ChEBI" id="CHEBI:30616"/>
        <dbReference type="ChEBI" id="CHEBI:83421"/>
        <dbReference type="ChEBI" id="CHEBI:456216"/>
        <dbReference type="EC" id="2.7.11.1"/>
    </reaction>
</comment>
<dbReference type="InterPro" id="IPR008271">
    <property type="entry name" value="Ser/Thr_kinase_AS"/>
</dbReference>
<evidence type="ECO:0000256" key="12">
    <source>
        <dbReference type="RuleBase" id="RU367134"/>
    </source>
</evidence>
<evidence type="ECO:0000256" key="3">
    <source>
        <dbReference type="ARBA" id="ARBA00022679"/>
    </source>
</evidence>
<dbReference type="SUPFAM" id="SSF56112">
    <property type="entry name" value="Protein kinase-like (PK-like)"/>
    <property type="match status" value="1"/>
</dbReference>
<accession>A0A9J6FIQ1</accession>
<dbReference type="InterPro" id="IPR030616">
    <property type="entry name" value="Aur-like"/>
</dbReference>
<name>A0A9J6FIQ1_HAELO</name>
<keyword evidence="4 10" id="KW-0547">Nucleotide-binding</keyword>
<dbReference type="GO" id="GO:0000070">
    <property type="term" value="P:mitotic sister chromatid segregation"/>
    <property type="evidence" value="ECO:0007669"/>
    <property type="project" value="UniProtKB-ARBA"/>
</dbReference>
<comment type="subcellular location">
    <subcellularLocation>
        <location evidence="1">Midbody</location>
    </subcellularLocation>
</comment>
<evidence type="ECO:0000256" key="6">
    <source>
        <dbReference type="ARBA" id="ARBA00022840"/>
    </source>
</evidence>
<dbReference type="GO" id="GO:0006325">
    <property type="term" value="P:chromatin organization"/>
    <property type="evidence" value="ECO:0007669"/>
    <property type="project" value="UniProtKB-ARBA"/>
</dbReference>
<dbReference type="GO" id="GO:0004674">
    <property type="term" value="F:protein serine/threonine kinase activity"/>
    <property type="evidence" value="ECO:0007669"/>
    <property type="project" value="UniProtKB-KW"/>
</dbReference>
<evidence type="ECO:0000256" key="4">
    <source>
        <dbReference type="ARBA" id="ARBA00022741"/>
    </source>
</evidence>
<feature type="binding site" evidence="10">
    <location>
        <begin position="117"/>
        <end position="119"/>
    </location>
    <ligand>
        <name>ATP</name>
        <dbReference type="ChEBI" id="CHEBI:30616"/>
    </ligand>
</feature>
<keyword evidence="5 12" id="KW-0418">Kinase</keyword>
<evidence type="ECO:0000256" key="1">
    <source>
        <dbReference type="ARBA" id="ARBA00004214"/>
    </source>
</evidence>
<evidence type="ECO:0000256" key="10">
    <source>
        <dbReference type="PIRSR" id="PIRSR630616-2"/>
    </source>
</evidence>
<keyword evidence="3 12" id="KW-0808">Transferase</keyword>
<evidence type="ECO:0000256" key="7">
    <source>
        <dbReference type="ARBA" id="ARBA00047899"/>
    </source>
</evidence>
<dbReference type="GO" id="GO:0005524">
    <property type="term" value="F:ATP binding"/>
    <property type="evidence" value="ECO:0007669"/>
    <property type="project" value="UniProtKB-UniRule"/>
</dbReference>
<evidence type="ECO:0000313" key="15">
    <source>
        <dbReference type="Proteomes" id="UP000821853"/>
    </source>
</evidence>
<dbReference type="InterPro" id="IPR011009">
    <property type="entry name" value="Kinase-like_dom_sf"/>
</dbReference>
<keyword evidence="2 12" id="KW-0723">Serine/threonine-protein kinase</keyword>
<dbReference type="PROSITE" id="PS50011">
    <property type="entry name" value="PROTEIN_KINASE_DOM"/>
    <property type="match status" value="1"/>
</dbReference>
<dbReference type="SMART" id="SM00220">
    <property type="entry name" value="S_TKc"/>
    <property type="match status" value="1"/>
</dbReference>
<gene>
    <name evidence="14" type="ORF">HPB48_015144</name>
</gene>
<dbReference type="Proteomes" id="UP000821853">
    <property type="component" value="Chromosome 1"/>
</dbReference>
<dbReference type="FunFam" id="1.10.510.10:FF:000235">
    <property type="entry name" value="Serine/threonine-protein kinase ark1"/>
    <property type="match status" value="1"/>
</dbReference>
<feature type="active site" description="Proton acceptor" evidence="9">
    <location>
        <position position="162"/>
    </location>
</feature>
<proteinExistence type="inferred from homology"/>
<sequence length="295" mass="33332">MSDKENISPNSDDCRCAPEVTTKTDAIAKMCKPEWDLTDFHRDRMLGRCTFGHVYLARRTDSKDLLALKIIFTSGFDECDQDDLHKEIETQYRLKHPNVLQLHGCFHDDMMMYLVLEYAPGGELSNELHEAKLFDEKKSACYVSQLAKALQYCHSRKVIHRDIKPDNILVGVNEVLKVAGFGYAVHSPTSKVPEVFGSVDYLPPEMVEKKVHGAKVDLWALGVVAYEFLVGHTPFTSNPPDATCEKIRSVDFRFPPHVSAGAKDLISRLLVQEPTERATPEEVLSHPWITENTGM</sequence>
<keyword evidence="6 10" id="KW-0067">ATP-binding</keyword>
<evidence type="ECO:0000256" key="2">
    <source>
        <dbReference type="ARBA" id="ARBA00022527"/>
    </source>
</evidence>
<dbReference type="AlphaFoldDB" id="A0A9J6FIQ1"/>
<dbReference type="PIRSF" id="PIRSF000654">
    <property type="entry name" value="Integrin-linked_kinase"/>
    <property type="match status" value="1"/>
</dbReference>
<reference evidence="14 15" key="1">
    <citation type="journal article" date="2020" name="Cell">
        <title>Large-Scale Comparative Analyses of Tick Genomes Elucidate Their Genetic Diversity and Vector Capacities.</title>
        <authorList>
            <consortium name="Tick Genome and Microbiome Consortium (TIGMIC)"/>
            <person name="Jia N."/>
            <person name="Wang J."/>
            <person name="Shi W."/>
            <person name="Du L."/>
            <person name="Sun Y."/>
            <person name="Zhan W."/>
            <person name="Jiang J.F."/>
            <person name="Wang Q."/>
            <person name="Zhang B."/>
            <person name="Ji P."/>
            <person name="Bell-Sakyi L."/>
            <person name="Cui X.M."/>
            <person name="Yuan T.T."/>
            <person name="Jiang B.G."/>
            <person name="Yang W.F."/>
            <person name="Lam T.T."/>
            <person name="Chang Q.C."/>
            <person name="Ding S.J."/>
            <person name="Wang X.J."/>
            <person name="Zhu J.G."/>
            <person name="Ruan X.D."/>
            <person name="Zhao L."/>
            <person name="Wei J.T."/>
            <person name="Ye R.Z."/>
            <person name="Que T.C."/>
            <person name="Du C.H."/>
            <person name="Zhou Y.H."/>
            <person name="Cheng J.X."/>
            <person name="Dai P.F."/>
            <person name="Guo W.B."/>
            <person name="Han X.H."/>
            <person name="Huang E.J."/>
            <person name="Li L.F."/>
            <person name="Wei W."/>
            <person name="Gao Y.C."/>
            <person name="Liu J.Z."/>
            <person name="Shao H.Z."/>
            <person name="Wang X."/>
            <person name="Wang C.C."/>
            <person name="Yang T.C."/>
            <person name="Huo Q.B."/>
            <person name="Li W."/>
            <person name="Chen H.Y."/>
            <person name="Chen S.E."/>
            <person name="Zhou L.G."/>
            <person name="Ni X.B."/>
            <person name="Tian J.H."/>
            <person name="Sheng Y."/>
            <person name="Liu T."/>
            <person name="Pan Y.S."/>
            <person name="Xia L.Y."/>
            <person name="Li J."/>
            <person name="Zhao F."/>
            <person name="Cao W.C."/>
        </authorList>
    </citation>
    <scope>NUCLEOTIDE SEQUENCE [LARGE SCALE GENOMIC DNA]</scope>
    <source>
        <strain evidence="14">HaeL-2018</strain>
    </source>
</reference>
<feature type="cross-link" description="Glycyl lysine isopeptide (Lys-Gly) (interchain with G-Cter in SUMO2)" evidence="11">
    <location>
        <position position="164"/>
    </location>
</feature>
<dbReference type="CDD" id="cd14007">
    <property type="entry name" value="STKc_Aurora"/>
    <property type="match status" value="1"/>
</dbReference>
<dbReference type="PANTHER" id="PTHR24350">
    <property type="entry name" value="SERINE/THREONINE-PROTEIN KINASE IAL-RELATED"/>
    <property type="match status" value="1"/>
</dbReference>
<evidence type="ECO:0000256" key="9">
    <source>
        <dbReference type="PIRSR" id="PIRSR630616-1"/>
    </source>
</evidence>
<dbReference type="EMBL" id="JABSTR010000001">
    <property type="protein sequence ID" value="KAH9362893.1"/>
    <property type="molecule type" value="Genomic_DNA"/>
</dbReference>
<evidence type="ECO:0000256" key="11">
    <source>
        <dbReference type="PIRSR" id="PIRSR630616-3"/>
    </source>
</evidence>
<comment type="catalytic activity">
    <reaction evidence="7 12">
        <text>L-threonyl-[protein] + ATP = O-phospho-L-threonyl-[protein] + ADP + H(+)</text>
        <dbReference type="Rhea" id="RHEA:46608"/>
        <dbReference type="Rhea" id="RHEA-COMP:11060"/>
        <dbReference type="Rhea" id="RHEA-COMP:11605"/>
        <dbReference type="ChEBI" id="CHEBI:15378"/>
        <dbReference type="ChEBI" id="CHEBI:30013"/>
        <dbReference type="ChEBI" id="CHEBI:30616"/>
        <dbReference type="ChEBI" id="CHEBI:61977"/>
        <dbReference type="ChEBI" id="CHEBI:456216"/>
        <dbReference type="EC" id="2.7.11.1"/>
    </reaction>
</comment>
<dbReference type="PROSITE" id="PS00108">
    <property type="entry name" value="PROTEIN_KINASE_ST"/>
    <property type="match status" value="1"/>
</dbReference>
<dbReference type="VEuPathDB" id="VectorBase:HLOH_055031"/>
<evidence type="ECO:0000259" key="13">
    <source>
        <dbReference type="PROSITE" id="PS50011"/>
    </source>
</evidence>
<keyword evidence="15" id="KW-1185">Reference proteome</keyword>
<organism evidence="14 15">
    <name type="scientific">Haemaphysalis longicornis</name>
    <name type="common">Bush tick</name>
    <dbReference type="NCBI Taxonomy" id="44386"/>
    <lineage>
        <taxon>Eukaryota</taxon>
        <taxon>Metazoa</taxon>
        <taxon>Ecdysozoa</taxon>
        <taxon>Arthropoda</taxon>
        <taxon>Chelicerata</taxon>
        <taxon>Arachnida</taxon>
        <taxon>Acari</taxon>
        <taxon>Parasitiformes</taxon>
        <taxon>Ixodida</taxon>
        <taxon>Ixodoidea</taxon>
        <taxon>Ixodidae</taxon>
        <taxon>Haemaphysalinae</taxon>
        <taxon>Haemaphysalis</taxon>
    </lineage>
</organism>
<feature type="binding site" evidence="10">
    <location>
        <position position="69"/>
    </location>
    <ligand>
        <name>ATP</name>
        <dbReference type="ChEBI" id="CHEBI:30616"/>
    </ligand>
</feature>
<dbReference type="GO" id="GO:0032506">
    <property type="term" value="P:cytokinetic process"/>
    <property type="evidence" value="ECO:0007669"/>
    <property type="project" value="UniProtKB-ARBA"/>
</dbReference>
<dbReference type="OrthoDB" id="377346at2759"/>
<comment type="caution">
    <text evidence="14">The sequence shown here is derived from an EMBL/GenBank/DDBJ whole genome shotgun (WGS) entry which is preliminary data.</text>
</comment>
<dbReference type="GO" id="GO:0030261">
    <property type="term" value="P:chromosome condensation"/>
    <property type="evidence" value="ECO:0007669"/>
    <property type="project" value="UniProtKB-ARBA"/>
</dbReference>
<dbReference type="EC" id="2.7.11.1" evidence="12"/>
<dbReference type="Gene3D" id="1.10.510.10">
    <property type="entry name" value="Transferase(Phosphotransferase) domain 1"/>
    <property type="match status" value="1"/>
</dbReference>
<evidence type="ECO:0000256" key="8">
    <source>
        <dbReference type="ARBA" id="ARBA00048679"/>
    </source>
</evidence>
<protein>
    <recommendedName>
        <fullName evidence="12">Aurora kinase</fullName>
        <ecNumber evidence="12">2.7.11.1</ecNumber>
    </recommendedName>
</protein>
<dbReference type="GO" id="GO:0030496">
    <property type="term" value="C:midbody"/>
    <property type="evidence" value="ECO:0007669"/>
    <property type="project" value="UniProtKB-SubCell"/>
</dbReference>
<dbReference type="FunFam" id="3.30.200.20:FF:000042">
    <property type="entry name" value="Aurora kinase A"/>
    <property type="match status" value="1"/>
</dbReference>
<comment type="similarity">
    <text evidence="12">Belongs to the protein kinase superfamily. Ser/Thr protein kinase family. Aurora subfamily.</text>
</comment>
<feature type="domain" description="Protein kinase" evidence="13">
    <location>
        <begin position="40"/>
        <end position="289"/>
    </location>
</feature>
<dbReference type="Pfam" id="PF00069">
    <property type="entry name" value="Pkinase"/>
    <property type="match status" value="1"/>
</dbReference>